<protein>
    <recommendedName>
        <fullName evidence="7">PEGA domain-containing protein</fullName>
    </recommendedName>
</protein>
<dbReference type="InterPro" id="IPR013229">
    <property type="entry name" value="PEGA"/>
</dbReference>
<keyword evidence="6" id="KW-1185">Reference proteome</keyword>
<dbReference type="Pfam" id="PF07752">
    <property type="entry name" value="S-layer"/>
    <property type="match status" value="1"/>
</dbReference>
<keyword evidence="1" id="KW-0472">Membrane</keyword>
<feature type="domain" description="PEGA" evidence="3">
    <location>
        <begin position="251"/>
        <end position="303"/>
    </location>
</feature>
<keyword evidence="1" id="KW-0812">Transmembrane</keyword>
<dbReference type="Pfam" id="PF10102">
    <property type="entry name" value="DUF2341"/>
    <property type="match status" value="1"/>
</dbReference>
<evidence type="ECO:0000259" key="3">
    <source>
        <dbReference type="Pfam" id="PF08308"/>
    </source>
</evidence>
<dbReference type="Gene3D" id="2.60.98.40">
    <property type="match status" value="1"/>
</dbReference>
<dbReference type="InterPro" id="IPR006457">
    <property type="entry name" value="S_layer-rel_Mac"/>
</dbReference>
<evidence type="ECO:0000259" key="4">
    <source>
        <dbReference type="Pfam" id="PF10102"/>
    </source>
</evidence>
<dbReference type="AlphaFoldDB" id="A0A284VQ26"/>
<evidence type="ECO:0000313" key="5">
    <source>
        <dbReference type="EMBL" id="SNQ61386.1"/>
    </source>
</evidence>
<dbReference type="Proteomes" id="UP000218615">
    <property type="component" value="Unassembled WGS sequence"/>
</dbReference>
<feature type="transmembrane region" description="Helical" evidence="1">
    <location>
        <begin position="366"/>
        <end position="385"/>
    </location>
</feature>
<dbReference type="InterPro" id="IPR018765">
    <property type="entry name" value="DUF2341"/>
</dbReference>
<evidence type="ECO:0000259" key="2">
    <source>
        <dbReference type="Pfam" id="PF07752"/>
    </source>
</evidence>
<evidence type="ECO:0000256" key="1">
    <source>
        <dbReference type="SAM" id="Phobius"/>
    </source>
</evidence>
<proteinExistence type="predicted"/>
<feature type="domain" description="S-layer family duplication" evidence="2">
    <location>
        <begin position="157"/>
        <end position="212"/>
    </location>
</feature>
<evidence type="ECO:0008006" key="7">
    <source>
        <dbReference type="Google" id="ProtNLM"/>
    </source>
</evidence>
<evidence type="ECO:0000313" key="6">
    <source>
        <dbReference type="Proteomes" id="UP000218615"/>
    </source>
</evidence>
<feature type="domain" description="DUF2341" evidence="4">
    <location>
        <begin position="77"/>
        <end position="137"/>
    </location>
</feature>
<dbReference type="OrthoDB" id="101984at2157"/>
<dbReference type="EMBL" id="FZMP01000178">
    <property type="protein sequence ID" value="SNQ61386.1"/>
    <property type="molecule type" value="Genomic_DNA"/>
</dbReference>
<name>A0A284VQ26_9EURY</name>
<keyword evidence="1" id="KW-1133">Transmembrane helix</keyword>
<dbReference type="RefSeq" id="WP_096206080.1">
    <property type="nucleotide sequence ID" value="NZ_FZMP01000178.1"/>
</dbReference>
<sequence>MGSKKLPLMACILVIGMAAILVLIGTAMGQISSNPIAGGWLYRQKTSDISNSDSNLTDYPVTMDTAYLISARKMRSDCADIRFADSSGSTQFNYRLESGCNTNSTKLWVKIPSVPPENKIYVYYHNFEADSMSDEKYIVNVENMAAAQELQANSQIDETIRRVGDSIYFEDGGYTLLIKEIDSNSGNVWTELQLNDRTIDDKILNQSNSEDQNPQDYKPSKYIVTWVDVSNDTTGDYAILQIVPPLAAYFDLIISTDPQGANISIDKEYKGKTKKTIPIGDLEEHSLSLNLNGYYDEEITFKFQQNEGKKEIQRTLRNIQPTTTGTIVISDGILTNATTPTGISVETANTPAPTLITPITSKPTQAPGFFALTFILAILWGYFIFKKNRHR</sequence>
<organism evidence="5 6">
    <name type="scientific">Candidatus Methanoperedens nitratireducens</name>
    <dbReference type="NCBI Taxonomy" id="1392998"/>
    <lineage>
        <taxon>Archaea</taxon>
        <taxon>Methanobacteriati</taxon>
        <taxon>Methanobacteriota</taxon>
        <taxon>Stenosarchaea group</taxon>
        <taxon>Methanomicrobia</taxon>
        <taxon>Methanosarcinales</taxon>
        <taxon>ANME-2 cluster</taxon>
        <taxon>Candidatus Methanoperedentaceae</taxon>
        <taxon>Candidatus Methanoperedens</taxon>
    </lineage>
</organism>
<dbReference type="Pfam" id="PF08308">
    <property type="entry name" value="PEGA"/>
    <property type="match status" value="1"/>
</dbReference>
<reference evidence="6" key="1">
    <citation type="submission" date="2017-06" db="EMBL/GenBank/DDBJ databases">
        <authorList>
            <person name="Cremers G."/>
        </authorList>
    </citation>
    <scope>NUCLEOTIDE SEQUENCE [LARGE SCALE GENOMIC DNA]</scope>
</reference>
<gene>
    <name evidence="5" type="ORF">MNV_330054</name>
</gene>
<accession>A0A284VQ26</accession>